<dbReference type="SUPFAM" id="SSF56300">
    <property type="entry name" value="Metallo-dependent phosphatases"/>
    <property type="match status" value="1"/>
</dbReference>
<feature type="domain" description="Calcineurin-like phosphoesterase" evidence="1">
    <location>
        <begin position="30"/>
        <end position="217"/>
    </location>
</feature>
<evidence type="ECO:0000313" key="2">
    <source>
        <dbReference type="EMBL" id="URW74456.1"/>
    </source>
</evidence>
<proteinExistence type="predicted"/>
<dbReference type="InterPro" id="IPR004843">
    <property type="entry name" value="Calcineurin-like_PHP"/>
</dbReference>
<name>A0ABY4TPZ5_9SPHN</name>
<dbReference type="PANTHER" id="PTHR42850:SF4">
    <property type="entry name" value="ZINC-DEPENDENT ENDOPOLYPHOSPHATASE"/>
    <property type="match status" value="1"/>
</dbReference>
<dbReference type="Proteomes" id="UP001055580">
    <property type="component" value="Chromosome"/>
</dbReference>
<dbReference type="RefSeq" id="WP_250748568.1">
    <property type="nucleotide sequence ID" value="NZ_CP098401.1"/>
</dbReference>
<evidence type="ECO:0000313" key="3">
    <source>
        <dbReference type="Proteomes" id="UP001055580"/>
    </source>
</evidence>
<dbReference type="PANTHER" id="PTHR42850">
    <property type="entry name" value="METALLOPHOSPHOESTERASE"/>
    <property type="match status" value="1"/>
</dbReference>
<dbReference type="InterPro" id="IPR050126">
    <property type="entry name" value="Ap4A_hydrolase"/>
</dbReference>
<organism evidence="2 3">
    <name type="scientific">Sphingomonas donggukensis</name>
    <dbReference type="NCBI Taxonomy" id="2949093"/>
    <lineage>
        <taxon>Bacteria</taxon>
        <taxon>Pseudomonadati</taxon>
        <taxon>Pseudomonadota</taxon>
        <taxon>Alphaproteobacteria</taxon>
        <taxon>Sphingomonadales</taxon>
        <taxon>Sphingomonadaceae</taxon>
        <taxon>Sphingomonas</taxon>
    </lineage>
</organism>
<dbReference type="Pfam" id="PF00149">
    <property type="entry name" value="Metallophos"/>
    <property type="match status" value="1"/>
</dbReference>
<dbReference type="EMBL" id="CP098401">
    <property type="protein sequence ID" value="URW74456.1"/>
    <property type="molecule type" value="Genomic_DNA"/>
</dbReference>
<dbReference type="Gene3D" id="3.60.21.10">
    <property type="match status" value="1"/>
</dbReference>
<evidence type="ECO:0000259" key="1">
    <source>
        <dbReference type="Pfam" id="PF00149"/>
    </source>
</evidence>
<dbReference type="InterPro" id="IPR029052">
    <property type="entry name" value="Metallo-depent_PP-like"/>
</dbReference>
<accession>A0ABY4TPZ5</accession>
<keyword evidence="3" id="KW-1185">Reference proteome</keyword>
<gene>
    <name evidence="2" type="ORF">M9980_07620</name>
</gene>
<reference evidence="2" key="1">
    <citation type="submission" date="2022-05" db="EMBL/GenBank/DDBJ databases">
        <title>Sphingomonas sp. strain RMG20 Genome sequencing and assembly.</title>
        <authorList>
            <person name="Kim I."/>
        </authorList>
    </citation>
    <scope>NUCLEOTIDE SEQUENCE</scope>
    <source>
        <strain evidence="2">RMG20</strain>
    </source>
</reference>
<protein>
    <submittedName>
        <fullName evidence="2">Metallophosphoesterase</fullName>
    </submittedName>
</protein>
<sequence length="258" mass="28552">MRFFRSRQKVDAKLPADASAARVPEGVLVHAIGDVHGRLDLLSELLGRIADDVALRDPSEHRIVLLGDLIDRGPDSAGVVELCATYDWRESRPDFVIGNHEELMLNVLDGDPSGIRFWIDNGGDATLRSYGLPPDIIDQGTAEQIMAALSARVPAHHIRFLHALCDYLTIGDYWFVHAGIRPGLPLARQKPKDLRWIRGAFLDHAEPHGGIVVHGHTISPEVDAQPNRIGIDTGAYETGRLTALGLWNTERWHLQTGR</sequence>